<dbReference type="EnsemblProtists" id="EOD13290">
    <property type="protein sequence ID" value="EOD13290"/>
    <property type="gene ID" value="EMIHUDRAFT_247022"/>
</dbReference>
<dbReference type="AlphaFoldDB" id="A0A0D3IPV5"/>
<evidence type="ECO:0000313" key="2">
    <source>
        <dbReference type="EnsemblProtists" id="EOD13290"/>
    </source>
</evidence>
<dbReference type="PaxDb" id="2903-EOD13290"/>
<keyword evidence="3" id="KW-1185">Reference proteome</keyword>
<accession>A0A0D3IPV5</accession>
<evidence type="ECO:0000256" key="1">
    <source>
        <dbReference type="SAM" id="MobiDB-lite"/>
    </source>
</evidence>
<proteinExistence type="predicted"/>
<protein>
    <recommendedName>
        <fullName evidence="4">NYN domain-containing protein</fullName>
    </recommendedName>
</protein>
<feature type="region of interest" description="Disordered" evidence="1">
    <location>
        <begin position="274"/>
        <end position="299"/>
    </location>
</feature>
<reference evidence="2" key="2">
    <citation type="submission" date="2024-10" db="UniProtKB">
        <authorList>
            <consortium name="EnsemblProtists"/>
        </authorList>
    </citation>
    <scope>IDENTIFICATION</scope>
</reference>
<dbReference type="GeneID" id="17259440"/>
<organism evidence="2 3">
    <name type="scientific">Emiliania huxleyi (strain CCMP1516)</name>
    <dbReference type="NCBI Taxonomy" id="280463"/>
    <lineage>
        <taxon>Eukaryota</taxon>
        <taxon>Haptista</taxon>
        <taxon>Haptophyta</taxon>
        <taxon>Prymnesiophyceae</taxon>
        <taxon>Isochrysidales</taxon>
        <taxon>Noelaerhabdaceae</taxon>
        <taxon>Emiliania</taxon>
    </lineage>
</organism>
<dbReference type="HOGENOM" id="CLU_848448_0_0_1"/>
<dbReference type="Proteomes" id="UP000013827">
    <property type="component" value="Unassembled WGS sequence"/>
</dbReference>
<name>A0A0D3IPV5_EMIH1</name>
<dbReference type="KEGG" id="ehx:EMIHUDRAFT_247022"/>
<feature type="compositionally biased region" description="Basic and acidic residues" evidence="1">
    <location>
        <begin position="289"/>
        <end position="299"/>
    </location>
</feature>
<sequence length="328" mass="35473">MLYRPYTDPASRSATRVVFAVLCAHLSSASASRSTAWPTLPGSQCASAVRELTAVPTCLLVDANNVRGATAFRLTTGALVDLAEAWAHSNGLRGRVHLVWDHGCKPDALTSRGLEHGFAGPRQSADDMIAAQVPLLLKGGERVCVVTTDRELIFRAKHAAASSGAGRGALRLLGTRKFVAMLRHGREAAECAQEEASRFAIAQRASRWHERRRRKHARKSGAAPFAERTWQRVLLAERLRRAIRTREGGVANSGDPTAERSSLLRFAAAVGEDGEAAAEEAPPALIAGDPHRLATPRERGEWVRERQLESLERWLSHAGDVAQGLGAP</sequence>
<dbReference type="RefSeq" id="XP_005765719.1">
    <property type="nucleotide sequence ID" value="XM_005765662.1"/>
</dbReference>
<evidence type="ECO:0000313" key="3">
    <source>
        <dbReference type="Proteomes" id="UP000013827"/>
    </source>
</evidence>
<reference evidence="3" key="1">
    <citation type="journal article" date="2013" name="Nature">
        <title>Pan genome of the phytoplankton Emiliania underpins its global distribution.</title>
        <authorList>
            <person name="Read B.A."/>
            <person name="Kegel J."/>
            <person name="Klute M.J."/>
            <person name="Kuo A."/>
            <person name="Lefebvre S.C."/>
            <person name="Maumus F."/>
            <person name="Mayer C."/>
            <person name="Miller J."/>
            <person name="Monier A."/>
            <person name="Salamov A."/>
            <person name="Young J."/>
            <person name="Aguilar M."/>
            <person name="Claverie J.M."/>
            <person name="Frickenhaus S."/>
            <person name="Gonzalez K."/>
            <person name="Herman E.K."/>
            <person name="Lin Y.C."/>
            <person name="Napier J."/>
            <person name="Ogata H."/>
            <person name="Sarno A.F."/>
            <person name="Shmutz J."/>
            <person name="Schroeder D."/>
            <person name="de Vargas C."/>
            <person name="Verret F."/>
            <person name="von Dassow P."/>
            <person name="Valentin K."/>
            <person name="Van de Peer Y."/>
            <person name="Wheeler G."/>
            <person name="Dacks J.B."/>
            <person name="Delwiche C.F."/>
            <person name="Dyhrman S.T."/>
            <person name="Glockner G."/>
            <person name="John U."/>
            <person name="Richards T."/>
            <person name="Worden A.Z."/>
            <person name="Zhang X."/>
            <person name="Grigoriev I.V."/>
            <person name="Allen A.E."/>
            <person name="Bidle K."/>
            <person name="Borodovsky M."/>
            <person name="Bowler C."/>
            <person name="Brownlee C."/>
            <person name="Cock J.M."/>
            <person name="Elias M."/>
            <person name="Gladyshev V.N."/>
            <person name="Groth M."/>
            <person name="Guda C."/>
            <person name="Hadaegh A."/>
            <person name="Iglesias-Rodriguez M.D."/>
            <person name="Jenkins J."/>
            <person name="Jones B.M."/>
            <person name="Lawson T."/>
            <person name="Leese F."/>
            <person name="Lindquist E."/>
            <person name="Lobanov A."/>
            <person name="Lomsadze A."/>
            <person name="Malik S.B."/>
            <person name="Marsh M.E."/>
            <person name="Mackinder L."/>
            <person name="Mock T."/>
            <person name="Mueller-Roeber B."/>
            <person name="Pagarete A."/>
            <person name="Parker M."/>
            <person name="Probert I."/>
            <person name="Quesneville H."/>
            <person name="Raines C."/>
            <person name="Rensing S.A."/>
            <person name="Riano-Pachon D.M."/>
            <person name="Richier S."/>
            <person name="Rokitta S."/>
            <person name="Shiraiwa Y."/>
            <person name="Soanes D.M."/>
            <person name="van der Giezen M."/>
            <person name="Wahlund T.M."/>
            <person name="Williams B."/>
            <person name="Wilson W."/>
            <person name="Wolfe G."/>
            <person name="Wurch L.L."/>
        </authorList>
    </citation>
    <scope>NUCLEOTIDE SEQUENCE</scope>
</reference>
<evidence type="ECO:0008006" key="4">
    <source>
        <dbReference type="Google" id="ProtNLM"/>
    </source>
</evidence>